<evidence type="ECO:0000259" key="9">
    <source>
        <dbReference type="Pfam" id="PF13231"/>
    </source>
</evidence>
<organism evidence="10 11">
    <name type="scientific">Pseudodesulfovibrio cashew</name>
    <dbReference type="NCBI Taxonomy" id="2678688"/>
    <lineage>
        <taxon>Bacteria</taxon>
        <taxon>Pseudomonadati</taxon>
        <taxon>Thermodesulfobacteriota</taxon>
        <taxon>Desulfovibrionia</taxon>
        <taxon>Desulfovibrionales</taxon>
        <taxon>Desulfovibrionaceae</taxon>
    </lineage>
</organism>
<feature type="domain" description="Glycosyltransferase RgtA/B/C/D-like" evidence="9">
    <location>
        <begin position="59"/>
        <end position="227"/>
    </location>
</feature>
<name>A0A6I6JH69_9BACT</name>
<evidence type="ECO:0000256" key="4">
    <source>
        <dbReference type="ARBA" id="ARBA00022679"/>
    </source>
</evidence>
<dbReference type="Pfam" id="PF13231">
    <property type="entry name" value="PMT_2"/>
    <property type="match status" value="1"/>
</dbReference>
<comment type="subcellular location">
    <subcellularLocation>
        <location evidence="1">Cell membrane</location>
        <topology evidence="1">Multi-pass membrane protein</topology>
    </subcellularLocation>
</comment>
<protein>
    <submittedName>
        <fullName evidence="10">Phospholipid carrier-dependent glycosyltransferase</fullName>
    </submittedName>
</protein>
<dbReference type="RefSeq" id="WP_158947874.1">
    <property type="nucleotide sequence ID" value="NZ_CP046400.1"/>
</dbReference>
<evidence type="ECO:0000256" key="5">
    <source>
        <dbReference type="ARBA" id="ARBA00022692"/>
    </source>
</evidence>
<dbReference type="InterPro" id="IPR038731">
    <property type="entry name" value="RgtA/B/C-like"/>
</dbReference>
<evidence type="ECO:0000256" key="8">
    <source>
        <dbReference type="SAM" id="Phobius"/>
    </source>
</evidence>
<dbReference type="EMBL" id="CP046400">
    <property type="protein sequence ID" value="QGY40509.1"/>
    <property type="molecule type" value="Genomic_DNA"/>
</dbReference>
<keyword evidence="11" id="KW-1185">Reference proteome</keyword>
<keyword evidence="7 8" id="KW-0472">Membrane</keyword>
<dbReference type="KEGG" id="psel:GM415_10355"/>
<feature type="transmembrane region" description="Helical" evidence="8">
    <location>
        <begin position="209"/>
        <end position="229"/>
    </location>
</feature>
<feature type="transmembrane region" description="Helical" evidence="8">
    <location>
        <begin position="261"/>
        <end position="281"/>
    </location>
</feature>
<keyword evidence="2" id="KW-1003">Cell membrane</keyword>
<feature type="transmembrane region" description="Helical" evidence="8">
    <location>
        <begin position="302"/>
        <end position="321"/>
    </location>
</feature>
<keyword evidence="4 10" id="KW-0808">Transferase</keyword>
<dbReference type="AlphaFoldDB" id="A0A6I6JH69"/>
<accession>A0A6I6JH69</accession>
<sequence length="527" mass="59859">MSAPNQSPSLRLDVIAFAIIAVSLAVRYWFVATGQLNLVQDEAQYWDWIRRPQLSYYSKGPLIAWVIAAWCKVFGSTELGVRFGSIIGMTGIQTALYVGVSRVWREYRLALYVLFVAATLPLLNGLGILMTTDNPLILCWTVAFFALSAATRNKPDHTPGNLPFVIISACLALGILAKYMMLAFLALGTIYALILHFRGQLPERFWRRFALAALAGTVVGMLPIVIWNMQNDWVGFKHVAKLTAGKDKPFSIRFLPFLEMFGAQVALLAPWWFPFIMLGGWRSIKKSWFGPVGSFDEKYRHTLQAALFFWPLWLTITLWALKSKTEANWTAVSFMAAAIVGGSAFQSWWENPERKARGKRLLAGTAAMFTLLIFASPLAPLPDQYNITHRLKGWEDLGQEMQRLMDTEFTDSSKVFLFSNKYDITSELAFYTPGQPITFCLWTADRRMNQYDIWPGPGEAHKGWDAIMVRKRHTTNPIPRQTLGLFEEISPPIYYTTSFNDAPARKFTLHLCRGFKGKWPEHSSNRF</sequence>
<keyword evidence="3" id="KW-0328">Glycosyltransferase</keyword>
<keyword evidence="5 8" id="KW-0812">Transmembrane</keyword>
<gene>
    <name evidence="10" type="ORF">GM415_10355</name>
</gene>
<evidence type="ECO:0000256" key="6">
    <source>
        <dbReference type="ARBA" id="ARBA00022989"/>
    </source>
</evidence>
<dbReference type="PANTHER" id="PTHR33908">
    <property type="entry name" value="MANNOSYLTRANSFERASE YKCB-RELATED"/>
    <property type="match status" value="1"/>
</dbReference>
<reference evidence="10 11" key="1">
    <citation type="submission" date="2019-11" db="EMBL/GenBank/DDBJ databases">
        <authorList>
            <person name="Zheng R.K."/>
            <person name="Sun C.M."/>
        </authorList>
    </citation>
    <scope>NUCLEOTIDE SEQUENCE [LARGE SCALE GENOMIC DNA]</scope>
    <source>
        <strain evidence="10 11">SRB007</strain>
    </source>
</reference>
<proteinExistence type="predicted"/>
<feature type="transmembrane region" description="Helical" evidence="8">
    <location>
        <begin position="327"/>
        <end position="349"/>
    </location>
</feature>
<keyword evidence="6 8" id="KW-1133">Transmembrane helix</keyword>
<feature type="transmembrane region" description="Helical" evidence="8">
    <location>
        <begin position="361"/>
        <end position="381"/>
    </location>
</feature>
<evidence type="ECO:0000313" key="10">
    <source>
        <dbReference type="EMBL" id="QGY40509.1"/>
    </source>
</evidence>
<evidence type="ECO:0000256" key="1">
    <source>
        <dbReference type="ARBA" id="ARBA00004651"/>
    </source>
</evidence>
<evidence type="ECO:0000256" key="7">
    <source>
        <dbReference type="ARBA" id="ARBA00023136"/>
    </source>
</evidence>
<dbReference type="GO" id="GO:0005886">
    <property type="term" value="C:plasma membrane"/>
    <property type="evidence" value="ECO:0007669"/>
    <property type="project" value="UniProtKB-SubCell"/>
</dbReference>
<dbReference type="PANTHER" id="PTHR33908:SF11">
    <property type="entry name" value="MEMBRANE PROTEIN"/>
    <property type="match status" value="1"/>
</dbReference>
<dbReference type="GO" id="GO:0016763">
    <property type="term" value="F:pentosyltransferase activity"/>
    <property type="evidence" value="ECO:0007669"/>
    <property type="project" value="TreeGrafter"/>
</dbReference>
<feature type="transmembrane region" description="Helical" evidence="8">
    <location>
        <begin position="12"/>
        <end position="30"/>
    </location>
</feature>
<feature type="transmembrane region" description="Helical" evidence="8">
    <location>
        <begin position="83"/>
        <end position="104"/>
    </location>
</feature>
<evidence type="ECO:0000256" key="3">
    <source>
        <dbReference type="ARBA" id="ARBA00022676"/>
    </source>
</evidence>
<feature type="transmembrane region" description="Helical" evidence="8">
    <location>
        <begin position="164"/>
        <end position="197"/>
    </location>
</feature>
<evidence type="ECO:0000256" key="2">
    <source>
        <dbReference type="ARBA" id="ARBA00022475"/>
    </source>
</evidence>
<dbReference type="GO" id="GO:0009103">
    <property type="term" value="P:lipopolysaccharide biosynthetic process"/>
    <property type="evidence" value="ECO:0007669"/>
    <property type="project" value="UniProtKB-ARBA"/>
</dbReference>
<dbReference type="InterPro" id="IPR050297">
    <property type="entry name" value="LipidA_mod_glycosyltrf_83"/>
</dbReference>
<evidence type="ECO:0000313" key="11">
    <source>
        <dbReference type="Proteomes" id="UP000428328"/>
    </source>
</evidence>
<feature type="transmembrane region" description="Helical" evidence="8">
    <location>
        <begin position="110"/>
        <end position="129"/>
    </location>
</feature>
<dbReference type="Proteomes" id="UP000428328">
    <property type="component" value="Chromosome"/>
</dbReference>